<dbReference type="STRING" id="2045.KR76_26795"/>
<organism evidence="2 3">
    <name type="scientific">Nocardioides simplex</name>
    <name type="common">Arthrobacter simplex</name>
    <dbReference type="NCBI Taxonomy" id="2045"/>
    <lineage>
        <taxon>Bacteria</taxon>
        <taxon>Bacillati</taxon>
        <taxon>Actinomycetota</taxon>
        <taxon>Actinomycetes</taxon>
        <taxon>Propionibacteriales</taxon>
        <taxon>Nocardioidaceae</taxon>
        <taxon>Pimelobacter</taxon>
    </lineage>
</organism>
<sequence length="213" mass="23547">MTDDDRDLPTELTDAEVVAERWDGADLSGRTFQRVSFLDVDLTETAGTGVTFEHCTFRDCDLNAVRFTDSAFVNCTFIRSSLFGARLEGCKLVGTQFERCRFGAFEAVGGSWRFVRMPAADLRKTTFRRVDLREADLSGAKLGGATLHHLDLLGAELHHTDFTGADLRGSDLSTFDLRTTTVRRAIVDLDQAVALVRSLGIDVREEVPLDPAL</sequence>
<dbReference type="HOGENOM" id="CLU_033401_5_5_11"/>
<dbReference type="RefSeq" id="WP_052139164.1">
    <property type="nucleotide sequence ID" value="NZ_BJMC01000020.1"/>
</dbReference>
<evidence type="ECO:0000259" key="1">
    <source>
        <dbReference type="Pfam" id="PF23894"/>
    </source>
</evidence>
<gene>
    <name evidence="2" type="ORF">KR76_26795</name>
</gene>
<accession>A0A0A1DS81</accession>
<name>A0A0A1DS81_NOCSI</name>
<dbReference type="InterPro" id="IPR001646">
    <property type="entry name" value="5peptide_repeat"/>
</dbReference>
<feature type="domain" description="SV2A/B/C luminal" evidence="1">
    <location>
        <begin position="34"/>
        <end position="102"/>
    </location>
</feature>
<dbReference type="OrthoDB" id="2579959at2"/>
<reference evidence="2 3" key="1">
    <citation type="journal article" date="2015" name="Genome Announc.">
        <title>Complete Genome Sequence of Steroid-Transforming Nocardioides simplex VKM Ac-2033D.</title>
        <authorList>
            <person name="Shtratnikova V.Y."/>
            <person name="Schelkunov M.I."/>
            <person name="Pekov Y.A."/>
            <person name="Fokina V.V."/>
            <person name="Logacheva M.D."/>
            <person name="Sokolov S.L."/>
            <person name="Bragin E.Y."/>
            <person name="Ashapkin V.V."/>
            <person name="Donova M.V."/>
        </authorList>
    </citation>
    <scope>NUCLEOTIDE SEQUENCE [LARGE SCALE GENOMIC DNA]</scope>
    <source>
        <strain evidence="2 3">VKM Ac-2033D</strain>
    </source>
</reference>
<dbReference type="PANTHER" id="PTHR14136">
    <property type="entry name" value="BTB_POZ DOMAIN-CONTAINING PROTEIN KCTD9"/>
    <property type="match status" value="1"/>
</dbReference>
<evidence type="ECO:0000313" key="3">
    <source>
        <dbReference type="Proteomes" id="UP000030300"/>
    </source>
</evidence>
<dbReference type="AlphaFoldDB" id="A0A0A1DS81"/>
<dbReference type="KEGG" id="psim:KR76_26795"/>
<dbReference type="Gene3D" id="2.160.20.80">
    <property type="entry name" value="E3 ubiquitin-protein ligase SopA"/>
    <property type="match status" value="1"/>
</dbReference>
<evidence type="ECO:0000313" key="2">
    <source>
        <dbReference type="EMBL" id="AIY20214.2"/>
    </source>
</evidence>
<dbReference type="InterPro" id="IPR051082">
    <property type="entry name" value="Pentapeptide-BTB/POZ_domain"/>
</dbReference>
<dbReference type="PANTHER" id="PTHR14136:SF17">
    <property type="entry name" value="BTB_POZ DOMAIN-CONTAINING PROTEIN KCTD9"/>
    <property type="match status" value="1"/>
</dbReference>
<dbReference type="Pfam" id="PF23894">
    <property type="entry name" value="LD_SV2"/>
    <property type="match status" value="1"/>
</dbReference>
<dbReference type="Pfam" id="PF00805">
    <property type="entry name" value="Pentapeptide"/>
    <property type="match status" value="1"/>
</dbReference>
<proteinExistence type="predicted"/>
<dbReference type="Proteomes" id="UP000030300">
    <property type="component" value="Chromosome"/>
</dbReference>
<dbReference type="InterPro" id="IPR055415">
    <property type="entry name" value="LD_SV2"/>
</dbReference>
<dbReference type="GeneID" id="96612348"/>
<dbReference type="eggNOG" id="COG1357">
    <property type="taxonomic scope" value="Bacteria"/>
</dbReference>
<dbReference type="SUPFAM" id="SSF141571">
    <property type="entry name" value="Pentapeptide repeat-like"/>
    <property type="match status" value="1"/>
</dbReference>
<dbReference type="EMBL" id="CP009896">
    <property type="protein sequence ID" value="AIY20214.2"/>
    <property type="molecule type" value="Genomic_DNA"/>
</dbReference>
<protein>
    <submittedName>
        <fullName evidence="2">Pentapeptide repeat family protein</fullName>
    </submittedName>
</protein>
<keyword evidence="3" id="KW-1185">Reference proteome</keyword>